<sequence>MERITCFAAAKIPSEQDNNTSRSKHCMSANAIPWRRTLVATVTVTVILMSAGPADSFSSCAASAASSRESIKASCMDILDSKAKRQRYSVSTRLYNLPPKDDGDVEDLSRYDPEVAAQIRKARQLVRESKLKMEKERKAAELAATVNGDTNGAAADRSKEEVADPAAAPLPFFAAQGTSPEKIKSKTKGGVIADGEKMASLSKSESWEKRSLSQMFAKEKRIDFDGKLVENDEGKAIADKDVAMAIFNLRKQLQNDDFKKVFNSRNPFIGEVE</sequence>
<dbReference type="EMBL" id="AGNL01020084">
    <property type="protein sequence ID" value="EJK61371.1"/>
    <property type="molecule type" value="Genomic_DNA"/>
</dbReference>
<gene>
    <name evidence="1" type="ORF">THAOC_18149</name>
</gene>
<dbReference type="OrthoDB" id="48430at2759"/>
<dbReference type="OMA" id="MERITCF"/>
<comment type="caution">
    <text evidence="1">The sequence shown here is derived from an EMBL/GenBank/DDBJ whole genome shotgun (WGS) entry which is preliminary data.</text>
</comment>
<keyword evidence="2" id="KW-1185">Reference proteome</keyword>
<dbReference type="eggNOG" id="ENOG502SYGW">
    <property type="taxonomic scope" value="Eukaryota"/>
</dbReference>
<accession>K0SK41</accession>
<name>K0SK41_THAOC</name>
<dbReference type="AlphaFoldDB" id="K0SK41"/>
<organism evidence="1 2">
    <name type="scientific">Thalassiosira oceanica</name>
    <name type="common">Marine diatom</name>
    <dbReference type="NCBI Taxonomy" id="159749"/>
    <lineage>
        <taxon>Eukaryota</taxon>
        <taxon>Sar</taxon>
        <taxon>Stramenopiles</taxon>
        <taxon>Ochrophyta</taxon>
        <taxon>Bacillariophyta</taxon>
        <taxon>Coscinodiscophyceae</taxon>
        <taxon>Thalassiosirophycidae</taxon>
        <taxon>Thalassiosirales</taxon>
        <taxon>Thalassiosiraceae</taxon>
        <taxon>Thalassiosira</taxon>
    </lineage>
</organism>
<protein>
    <submittedName>
        <fullName evidence="1">Uncharacterized protein</fullName>
    </submittedName>
</protein>
<evidence type="ECO:0000313" key="1">
    <source>
        <dbReference type="EMBL" id="EJK61371.1"/>
    </source>
</evidence>
<reference evidence="1 2" key="1">
    <citation type="journal article" date="2012" name="Genome Biol.">
        <title>Genome and low-iron response of an oceanic diatom adapted to chronic iron limitation.</title>
        <authorList>
            <person name="Lommer M."/>
            <person name="Specht M."/>
            <person name="Roy A.S."/>
            <person name="Kraemer L."/>
            <person name="Andreson R."/>
            <person name="Gutowska M.A."/>
            <person name="Wolf J."/>
            <person name="Bergner S.V."/>
            <person name="Schilhabel M.B."/>
            <person name="Klostermeier U.C."/>
            <person name="Beiko R.G."/>
            <person name="Rosenstiel P."/>
            <person name="Hippler M."/>
            <person name="Laroche J."/>
        </authorList>
    </citation>
    <scope>NUCLEOTIDE SEQUENCE [LARGE SCALE GENOMIC DNA]</scope>
    <source>
        <strain evidence="1 2">CCMP1005</strain>
    </source>
</reference>
<evidence type="ECO:0000313" key="2">
    <source>
        <dbReference type="Proteomes" id="UP000266841"/>
    </source>
</evidence>
<proteinExistence type="predicted"/>
<dbReference type="Proteomes" id="UP000266841">
    <property type="component" value="Unassembled WGS sequence"/>
</dbReference>